<proteinExistence type="predicted"/>
<organism evidence="1 2">
    <name type="scientific">Acaryochloris thomasi RCC1774</name>
    <dbReference type="NCBI Taxonomy" id="1764569"/>
    <lineage>
        <taxon>Bacteria</taxon>
        <taxon>Bacillati</taxon>
        <taxon>Cyanobacteriota</taxon>
        <taxon>Cyanophyceae</taxon>
        <taxon>Acaryochloridales</taxon>
        <taxon>Acaryochloridaceae</taxon>
        <taxon>Acaryochloris</taxon>
        <taxon>Acaryochloris thomasi</taxon>
    </lineage>
</organism>
<comment type="caution">
    <text evidence="1">The sequence shown here is derived from an EMBL/GenBank/DDBJ whole genome shotgun (WGS) entry which is preliminary data.</text>
</comment>
<dbReference type="Proteomes" id="UP000248857">
    <property type="component" value="Unassembled WGS sequence"/>
</dbReference>
<dbReference type="EMBL" id="PQWO01000039">
    <property type="protein sequence ID" value="PZD70400.1"/>
    <property type="molecule type" value="Genomic_DNA"/>
</dbReference>
<keyword evidence="2" id="KW-1185">Reference proteome</keyword>
<sequence length="122" mass="13485">MAKGSSTQFISPAELADIKAELEGLSKLEPGAKTVKDAIEELMPIIRGCRARGHSWKRIAESFSRVDSISSASLRKYAYELDPSLKEPVKGIVPKAKKTDKPPVFRRKEVPVNEKDAKTVSF</sequence>
<gene>
    <name evidence="1" type="ORF">C1752_13126</name>
</gene>
<dbReference type="AlphaFoldDB" id="A0A2W1J7K1"/>
<protein>
    <submittedName>
        <fullName evidence="1">Uncharacterized protein</fullName>
    </submittedName>
</protein>
<evidence type="ECO:0000313" key="1">
    <source>
        <dbReference type="EMBL" id="PZD70400.1"/>
    </source>
</evidence>
<accession>A0A2W1J7K1</accession>
<name>A0A2W1J7K1_9CYAN</name>
<reference evidence="1 2" key="1">
    <citation type="journal article" date="2018" name="Sci. Rep.">
        <title>A novel species of the marine cyanobacterium Acaryochloris with a unique pigment content and lifestyle.</title>
        <authorList>
            <person name="Partensky F."/>
            <person name="Six C."/>
            <person name="Ratin M."/>
            <person name="Garczarek L."/>
            <person name="Vaulot D."/>
            <person name="Probert I."/>
            <person name="Calteau A."/>
            <person name="Gourvil P."/>
            <person name="Marie D."/>
            <person name="Grebert T."/>
            <person name="Bouchier C."/>
            <person name="Le Panse S."/>
            <person name="Gachenot M."/>
            <person name="Rodriguez F."/>
            <person name="Garrido J.L."/>
        </authorList>
    </citation>
    <scope>NUCLEOTIDE SEQUENCE [LARGE SCALE GENOMIC DNA]</scope>
    <source>
        <strain evidence="1 2">RCC1774</strain>
    </source>
</reference>
<dbReference type="RefSeq" id="WP_146242458.1">
    <property type="nucleotide sequence ID" value="NZ_CAWNWM010000039.1"/>
</dbReference>
<evidence type="ECO:0000313" key="2">
    <source>
        <dbReference type="Proteomes" id="UP000248857"/>
    </source>
</evidence>